<evidence type="ECO:0000313" key="1">
    <source>
        <dbReference type="EMBL" id="TFK68178.1"/>
    </source>
</evidence>
<dbReference type="Proteomes" id="UP000308600">
    <property type="component" value="Unassembled WGS sequence"/>
</dbReference>
<evidence type="ECO:0000313" key="2">
    <source>
        <dbReference type="Proteomes" id="UP000308600"/>
    </source>
</evidence>
<accession>A0ACD3AQF9</accession>
<keyword evidence="2" id="KW-1185">Reference proteome</keyword>
<sequence>MTKALTKVIFKPSTQSTDEFTIIVNPEEYKRWKDGGESIPLAEVVDSFEVFFSSQGAQGLLGRPSKQQLENVFDTSKDVDVVLYILNNGKLQASDGFSGGSTNLNLSRGTNTLFGQKGGSVNF</sequence>
<reference evidence="1 2" key="1">
    <citation type="journal article" date="2019" name="Nat. Ecol. Evol.">
        <title>Megaphylogeny resolves global patterns of mushroom evolution.</title>
        <authorList>
            <person name="Varga T."/>
            <person name="Krizsan K."/>
            <person name="Foldi C."/>
            <person name="Dima B."/>
            <person name="Sanchez-Garcia M."/>
            <person name="Sanchez-Ramirez S."/>
            <person name="Szollosi G.J."/>
            <person name="Szarkandi J.G."/>
            <person name="Papp V."/>
            <person name="Albert L."/>
            <person name="Andreopoulos W."/>
            <person name="Angelini C."/>
            <person name="Antonin V."/>
            <person name="Barry K.W."/>
            <person name="Bougher N.L."/>
            <person name="Buchanan P."/>
            <person name="Buyck B."/>
            <person name="Bense V."/>
            <person name="Catcheside P."/>
            <person name="Chovatia M."/>
            <person name="Cooper J."/>
            <person name="Damon W."/>
            <person name="Desjardin D."/>
            <person name="Finy P."/>
            <person name="Geml J."/>
            <person name="Haridas S."/>
            <person name="Hughes K."/>
            <person name="Justo A."/>
            <person name="Karasinski D."/>
            <person name="Kautmanova I."/>
            <person name="Kiss B."/>
            <person name="Kocsube S."/>
            <person name="Kotiranta H."/>
            <person name="LaButti K.M."/>
            <person name="Lechner B.E."/>
            <person name="Liimatainen K."/>
            <person name="Lipzen A."/>
            <person name="Lukacs Z."/>
            <person name="Mihaltcheva S."/>
            <person name="Morgado L.N."/>
            <person name="Niskanen T."/>
            <person name="Noordeloos M.E."/>
            <person name="Ohm R.A."/>
            <person name="Ortiz-Santana B."/>
            <person name="Ovrebo C."/>
            <person name="Racz N."/>
            <person name="Riley R."/>
            <person name="Savchenko A."/>
            <person name="Shiryaev A."/>
            <person name="Soop K."/>
            <person name="Spirin V."/>
            <person name="Szebenyi C."/>
            <person name="Tomsovsky M."/>
            <person name="Tulloss R.E."/>
            <person name="Uehling J."/>
            <person name="Grigoriev I.V."/>
            <person name="Vagvolgyi C."/>
            <person name="Papp T."/>
            <person name="Martin F.M."/>
            <person name="Miettinen O."/>
            <person name="Hibbett D.S."/>
            <person name="Nagy L.G."/>
        </authorList>
    </citation>
    <scope>NUCLEOTIDE SEQUENCE [LARGE SCALE GENOMIC DNA]</scope>
    <source>
        <strain evidence="1 2">NL-1719</strain>
    </source>
</reference>
<organism evidence="1 2">
    <name type="scientific">Pluteus cervinus</name>
    <dbReference type="NCBI Taxonomy" id="181527"/>
    <lineage>
        <taxon>Eukaryota</taxon>
        <taxon>Fungi</taxon>
        <taxon>Dikarya</taxon>
        <taxon>Basidiomycota</taxon>
        <taxon>Agaricomycotina</taxon>
        <taxon>Agaricomycetes</taxon>
        <taxon>Agaricomycetidae</taxon>
        <taxon>Agaricales</taxon>
        <taxon>Pluteineae</taxon>
        <taxon>Pluteaceae</taxon>
        <taxon>Pluteus</taxon>
    </lineage>
</organism>
<proteinExistence type="predicted"/>
<dbReference type="EMBL" id="ML208357">
    <property type="protein sequence ID" value="TFK68178.1"/>
    <property type="molecule type" value="Genomic_DNA"/>
</dbReference>
<gene>
    <name evidence="1" type="ORF">BDN72DRAFT_871029</name>
</gene>
<protein>
    <submittedName>
        <fullName evidence="1">DUF1960-domain-containing protein</fullName>
    </submittedName>
</protein>
<name>A0ACD3AQF9_9AGAR</name>